<reference evidence="1 2" key="1">
    <citation type="journal article" date="2016" name="Genome Announc.">
        <title>Draft Whole-Genome Sequence of Trichoderma gamsii T6085, a Promising Biocontrol Agent of Fusarium Head Blight on Wheat.</title>
        <authorList>
            <person name="Baroncelli R."/>
            <person name="Zapparata A."/>
            <person name="Piaggeschi G."/>
            <person name="Sarrocco S."/>
            <person name="Vannacci G."/>
        </authorList>
    </citation>
    <scope>NUCLEOTIDE SEQUENCE [LARGE SCALE GENOMIC DNA]</scope>
    <source>
        <strain evidence="1 2">T6085</strain>
    </source>
</reference>
<dbReference type="RefSeq" id="XP_024404329.1">
    <property type="nucleotide sequence ID" value="XM_024550934.1"/>
</dbReference>
<name>A0A2P4Z7D7_9HYPO</name>
<protein>
    <submittedName>
        <fullName evidence="1">Uncharacterized protein</fullName>
    </submittedName>
</protein>
<comment type="caution">
    <text evidence="1">The sequence shown here is derived from an EMBL/GenBank/DDBJ whole genome shotgun (WGS) entry which is preliminary data.</text>
</comment>
<accession>A0A2P4Z7D7</accession>
<dbReference type="GeneID" id="36347972"/>
<evidence type="ECO:0000313" key="1">
    <source>
        <dbReference type="EMBL" id="PON20190.1"/>
    </source>
</evidence>
<dbReference type="AlphaFoldDB" id="A0A2P4Z7D7"/>
<dbReference type="EMBL" id="JPDN02000079">
    <property type="protein sequence ID" value="PON20190.1"/>
    <property type="molecule type" value="Genomic_DNA"/>
</dbReference>
<evidence type="ECO:0000313" key="2">
    <source>
        <dbReference type="Proteomes" id="UP000054821"/>
    </source>
</evidence>
<proteinExistence type="predicted"/>
<dbReference type="Proteomes" id="UP000054821">
    <property type="component" value="Unassembled WGS sequence"/>
</dbReference>
<gene>
    <name evidence="1" type="ORF">TGAM01_v210946</name>
</gene>
<sequence>MMLSSIAQLGVEPSRDQRFLPFRAYVRVCVCVWWPASIINSQLKVIVQAAMQPANRFDCGKSRFAAWESCHYETLPQGNHSLLASSHIPAPWILSLSLCVSLPL</sequence>
<keyword evidence="2" id="KW-1185">Reference proteome</keyword>
<organism evidence="1 2">
    <name type="scientific">Trichoderma gamsii</name>
    <dbReference type="NCBI Taxonomy" id="398673"/>
    <lineage>
        <taxon>Eukaryota</taxon>
        <taxon>Fungi</taxon>
        <taxon>Dikarya</taxon>
        <taxon>Ascomycota</taxon>
        <taxon>Pezizomycotina</taxon>
        <taxon>Sordariomycetes</taxon>
        <taxon>Hypocreomycetidae</taxon>
        <taxon>Hypocreales</taxon>
        <taxon>Hypocreaceae</taxon>
        <taxon>Trichoderma</taxon>
    </lineage>
</organism>